<feature type="compositionally biased region" description="Low complexity" evidence="1">
    <location>
        <begin position="478"/>
        <end position="500"/>
    </location>
</feature>
<evidence type="ECO:0000313" key="4">
    <source>
        <dbReference type="Proteomes" id="UP000518752"/>
    </source>
</evidence>
<feature type="region of interest" description="Disordered" evidence="1">
    <location>
        <begin position="197"/>
        <end position="229"/>
    </location>
</feature>
<comment type="caution">
    <text evidence="3">The sequence shown here is derived from an EMBL/GenBank/DDBJ whole genome shotgun (WGS) entry which is preliminary data.</text>
</comment>
<dbReference type="Pfam" id="PF00646">
    <property type="entry name" value="F-box"/>
    <property type="match status" value="1"/>
</dbReference>
<dbReference type="EMBL" id="JAACJN010000008">
    <property type="protein sequence ID" value="KAF5391775.1"/>
    <property type="molecule type" value="Genomic_DNA"/>
</dbReference>
<dbReference type="AlphaFoldDB" id="A0A8H5MER1"/>
<evidence type="ECO:0000259" key="2">
    <source>
        <dbReference type="Pfam" id="PF00646"/>
    </source>
</evidence>
<feature type="compositionally biased region" description="Polar residues" evidence="1">
    <location>
        <begin position="502"/>
        <end position="512"/>
    </location>
</feature>
<feature type="compositionally biased region" description="Low complexity" evidence="1">
    <location>
        <begin position="266"/>
        <end position="304"/>
    </location>
</feature>
<keyword evidence="4" id="KW-1185">Reference proteome</keyword>
<feature type="compositionally biased region" description="Polar residues" evidence="1">
    <location>
        <begin position="362"/>
        <end position="372"/>
    </location>
</feature>
<dbReference type="OrthoDB" id="3269821at2759"/>
<evidence type="ECO:0000256" key="1">
    <source>
        <dbReference type="SAM" id="MobiDB-lite"/>
    </source>
</evidence>
<sequence>MPSSTQKTVYAKAPFTKLLVSNPFLLSNFLSFLPSKDFLSLSKTSRAWRSFLDQPTPGTSKPESHRIAELRIVVLARYVDGFGILLREIGLESIAFHQSFGIDLYWEDLVLLCAYLILSSPPVLPIDAHLFLVISQQTPLSTYPTHALSALSPSASGREFSQNSRLTFRTARLARLTLAHSRFVLLLQSIAHSSTNPLPKEDVLPVPDTNRIESSRGHNRASSAGSTRELVFPAPLATSDPMMQASKSMVDISGTLSARLSRITQSANKSGGLKASSASLRSSRRAPSSFLSPPSANISPSPSSRADKRASVASFLKKSSTSPPPPVSESRALREYSSNFGWRRGLNDAKGKWEAATISYHSRSSLRTQSADDTIGYGSEIDDDELFSTPRRRFVGSDAGVSGSESSFSEGTLSSSTSASNSTSATSISGFDSPPPLPQKELVSGAEAFAISRGRVRPANVDVVKMWSDGTRRRHQSSSHSDSGNNGAPSPSRVSPVRPSLLNGSGLKQSSIPPVNVPPVPDMEDCSNPHALRLATSRIRAPVLRVFVPTSNMSVSPANDFSPSDYSGLSRCEDELLRAGLWEHLSVGDVVCNLGYVPPSISPFQGSSSAVWLLFNGSQLVPFVPGAPDSRAILPVYRTPEETETGGGGQGQEPWTLPSWGYYEHLLLQDAGTRLGVDVGKRQQIGSNMRILLSKIPLLPHHFDMIPEPTMLSVPMRLPSPHSPGGVVVVKKWVWTLRVWVRSGLGSSFAPSLMPSSDELEEEVGSGWEGEWVLEGDGTKEGREMLLSCLKRDHKRKDLMEWQLVRDRCSRGSIWLR</sequence>
<feature type="region of interest" description="Disordered" evidence="1">
    <location>
        <begin position="362"/>
        <end position="383"/>
    </location>
</feature>
<protein>
    <recommendedName>
        <fullName evidence="2">F-box domain-containing protein</fullName>
    </recommendedName>
</protein>
<dbReference type="InterPro" id="IPR001810">
    <property type="entry name" value="F-box_dom"/>
</dbReference>
<dbReference type="Proteomes" id="UP000518752">
    <property type="component" value="Unassembled WGS sequence"/>
</dbReference>
<gene>
    <name evidence="3" type="ORF">D9757_001732</name>
</gene>
<reference evidence="3 4" key="1">
    <citation type="journal article" date="2020" name="ISME J.">
        <title>Uncovering the hidden diversity of litter-decomposition mechanisms in mushroom-forming fungi.</title>
        <authorList>
            <person name="Floudas D."/>
            <person name="Bentzer J."/>
            <person name="Ahren D."/>
            <person name="Johansson T."/>
            <person name="Persson P."/>
            <person name="Tunlid A."/>
        </authorList>
    </citation>
    <scope>NUCLEOTIDE SEQUENCE [LARGE SCALE GENOMIC DNA]</scope>
    <source>
        <strain evidence="3 4">CBS 406.79</strain>
    </source>
</reference>
<accession>A0A8H5MER1</accession>
<feature type="compositionally biased region" description="Low complexity" evidence="1">
    <location>
        <begin position="396"/>
        <end position="430"/>
    </location>
</feature>
<organism evidence="3 4">
    <name type="scientific">Collybiopsis confluens</name>
    <dbReference type="NCBI Taxonomy" id="2823264"/>
    <lineage>
        <taxon>Eukaryota</taxon>
        <taxon>Fungi</taxon>
        <taxon>Dikarya</taxon>
        <taxon>Basidiomycota</taxon>
        <taxon>Agaricomycotina</taxon>
        <taxon>Agaricomycetes</taxon>
        <taxon>Agaricomycetidae</taxon>
        <taxon>Agaricales</taxon>
        <taxon>Marasmiineae</taxon>
        <taxon>Omphalotaceae</taxon>
        <taxon>Collybiopsis</taxon>
    </lineage>
</organism>
<proteinExistence type="predicted"/>
<feature type="region of interest" description="Disordered" evidence="1">
    <location>
        <begin position="467"/>
        <end position="520"/>
    </location>
</feature>
<name>A0A8H5MER1_9AGAR</name>
<feature type="domain" description="F-box" evidence="2">
    <location>
        <begin position="25"/>
        <end position="55"/>
    </location>
</feature>
<feature type="region of interest" description="Disordered" evidence="1">
    <location>
        <begin position="266"/>
        <end position="332"/>
    </location>
</feature>
<feature type="region of interest" description="Disordered" evidence="1">
    <location>
        <begin position="396"/>
        <end position="440"/>
    </location>
</feature>
<evidence type="ECO:0000313" key="3">
    <source>
        <dbReference type="EMBL" id="KAF5391775.1"/>
    </source>
</evidence>